<dbReference type="SUPFAM" id="SSF48403">
    <property type="entry name" value="Ankyrin repeat"/>
    <property type="match status" value="1"/>
</dbReference>
<dbReference type="SUPFAM" id="SSF53167">
    <property type="entry name" value="Purine and uridine phosphorylases"/>
    <property type="match status" value="1"/>
</dbReference>
<dbReference type="PROSITE" id="PS50088">
    <property type="entry name" value="ANK_REPEAT"/>
    <property type="match status" value="1"/>
</dbReference>
<dbReference type="GO" id="GO:0009116">
    <property type="term" value="P:nucleoside metabolic process"/>
    <property type="evidence" value="ECO:0007669"/>
    <property type="project" value="InterPro"/>
</dbReference>
<dbReference type="PANTHER" id="PTHR46082:SF11">
    <property type="entry name" value="AAA+ ATPASE DOMAIN-CONTAINING PROTEIN-RELATED"/>
    <property type="match status" value="1"/>
</dbReference>
<dbReference type="AlphaFoldDB" id="A0A5N5WLL4"/>
<evidence type="ECO:0000259" key="3">
    <source>
        <dbReference type="Pfam" id="PF24883"/>
    </source>
</evidence>
<reference evidence="4 5" key="1">
    <citation type="submission" date="2019-04" db="EMBL/GenBank/DDBJ databases">
        <title>Friends and foes A comparative genomics study of 23 Aspergillus species from section Flavi.</title>
        <authorList>
            <consortium name="DOE Joint Genome Institute"/>
            <person name="Kjaerbolling I."/>
            <person name="Vesth T."/>
            <person name="Frisvad J.C."/>
            <person name="Nybo J.L."/>
            <person name="Theobald S."/>
            <person name="Kildgaard S."/>
            <person name="Isbrandt T."/>
            <person name="Kuo A."/>
            <person name="Sato A."/>
            <person name="Lyhne E.K."/>
            <person name="Kogle M.E."/>
            <person name="Wiebenga A."/>
            <person name="Kun R.S."/>
            <person name="Lubbers R.J."/>
            <person name="Makela M.R."/>
            <person name="Barry K."/>
            <person name="Chovatia M."/>
            <person name="Clum A."/>
            <person name="Daum C."/>
            <person name="Haridas S."/>
            <person name="He G."/>
            <person name="LaButti K."/>
            <person name="Lipzen A."/>
            <person name="Mondo S."/>
            <person name="Riley R."/>
            <person name="Salamov A."/>
            <person name="Simmons B.A."/>
            <person name="Magnuson J.K."/>
            <person name="Henrissat B."/>
            <person name="Mortensen U.H."/>
            <person name="Larsen T.O."/>
            <person name="Devries R.P."/>
            <person name="Grigoriev I.V."/>
            <person name="Machida M."/>
            <person name="Baker S.E."/>
            <person name="Andersen M.R."/>
        </authorList>
    </citation>
    <scope>NUCLEOTIDE SEQUENCE [LARGE SCALE GENOMIC DNA]</scope>
    <source>
        <strain evidence="4 5">CBS 151.66</strain>
    </source>
</reference>
<dbReference type="GO" id="GO:0003824">
    <property type="term" value="F:catalytic activity"/>
    <property type="evidence" value="ECO:0007669"/>
    <property type="project" value="InterPro"/>
</dbReference>
<evidence type="ECO:0000313" key="5">
    <source>
        <dbReference type="Proteomes" id="UP000326565"/>
    </source>
</evidence>
<dbReference type="InterPro" id="IPR053137">
    <property type="entry name" value="NLR-like"/>
</dbReference>
<dbReference type="InterPro" id="IPR002110">
    <property type="entry name" value="Ankyrin_rpt"/>
</dbReference>
<proteinExistence type="predicted"/>
<keyword evidence="2" id="KW-0040">ANK repeat</keyword>
<evidence type="ECO:0000313" key="4">
    <source>
        <dbReference type="EMBL" id="KAB8069428.1"/>
    </source>
</evidence>
<name>A0A5N5WLL4_9EURO</name>
<dbReference type="InterPro" id="IPR056884">
    <property type="entry name" value="NPHP3-like_N"/>
</dbReference>
<dbReference type="InterPro" id="IPR036770">
    <property type="entry name" value="Ankyrin_rpt-contain_sf"/>
</dbReference>
<organism evidence="4 5">
    <name type="scientific">Aspergillus leporis</name>
    <dbReference type="NCBI Taxonomy" id="41062"/>
    <lineage>
        <taxon>Eukaryota</taxon>
        <taxon>Fungi</taxon>
        <taxon>Dikarya</taxon>
        <taxon>Ascomycota</taxon>
        <taxon>Pezizomycotina</taxon>
        <taxon>Eurotiomycetes</taxon>
        <taxon>Eurotiomycetidae</taxon>
        <taxon>Eurotiales</taxon>
        <taxon>Aspergillaceae</taxon>
        <taxon>Aspergillus</taxon>
        <taxon>Aspergillus subgen. Circumdati</taxon>
    </lineage>
</organism>
<evidence type="ECO:0000256" key="2">
    <source>
        <dbReference type="PROSITE-ProRule" id="PRU00023"/>
    </source>
</evidence>
<dbReference type="Pfam" id="PF24883">
    <property type="entry name" value="NPHP3_N"/>
    <property type="match status" value="1"/>
</dbReference>
<dbReference type="Gene3D" id="1.25.40.20">
    <property type="entry name" value="Ankyrin repeat-containing domain"/>
    <property type="match status" value="1"/>
</dbReference>
<keyword evidence="1" id="KW-0677">Repeat</keyword>
<feature type="domain" description="Nephrocystin 3-like N-terminal" evidence="3">
    <location>
        <begin position="337"/>
        <end position="432"/>
    </location>
</feature>
<keyword evidence="5" id="KW-1185">Reference proteome</keyword>
<gene>
    <name evidence="4" type="ORF">BDV29DRAFT_198705</name>
</gene>
<dbReference type="Gene3D" id="3.40.50.1580">
    <property type="entry name" value="Nucleoside phosphorylase domain"/>
    <property type="match status" value="1"/>
</dbReference>
<evidence type="ECO:0000256" key="1">
    <source>
        <dbReference type="ARBA" id="ARBA00022737"/>
    </source>
</evidence>
<dbReference type="InterPro" id="IPR035994">
    <property type="entry name" value="Nucleoside_phosphorylase_sf"/>
</dbReference>
<dbReference type="PANTHER" id="PTHR46082">
    <property type="entry name" value="ATP/GTP-BINDING PROTEIN-RELATED"/>
    <property type="match status" value="1"/>
</dbReference>
<dbReference type="EMBL" id="ML732342">
    <property type="protein sequence ID" value="KAB8069428.1"/>
    <property type="molecule type" value="Genomic_DNA"/>
</dbReference>
<dbReference type="PROSITE" id="PS50297">
    <property type="entry name" value="ANK_REP_REGION"/>
    <property type="match status" value="1"/>
</dbReference>
<accession>A0A5N5WLL4</accession>
<dbReference type="OrthoDB" id="194358at2759"/>
<dbReference type="Proteomes" id="UP000326565">
    <property type="component" value="Unassembled WGS sequence"/>
</dbReference>
<dbReference type="Pfam" id="PF12796">
    <property type="entry name" value="Ank_2"/>
    <property type="match status" value="1"/>
</dbReference>
<protein>
    <recommendedName>
        <fullName evidence="3">Nephrocystin 3-like N-terminal domain-containing protein</fullName>
    </recommendedName>
</protein>
<feature type="repeat" description="ANK" evidence="2">
    <location>
        <begin position="872"/>
        <end position="904"/>
    </location>
</feature>
<sequence length="1009" mass="115084">MEDQETRLPGYSSKRRKLNHEHTKAMLDDIHTHLDTHPHDSNSCTLGAIGHHNVVLACLPSGLYGTTSAATVASNMFFSFGSIRHLLMVGIGGGVPLQARYIRLGDVVVSIPTPRFEGIVQYDYGKTIQEGRFERTGTLNKPSTSLLTAVSNLRAEHHRNGSQISDTVSEILTRHPQMMQMYTCPGPQKDILFESDYEHDESEQTSSGNKLKFLCFEMEAAGLMDNFPCLVIRGVSDYSDSHKNKDWQGYAAATAASYAKELLSMISTSGMGNESDSWIMDALNFNRRENRQATIKAAHAKTCKWLLEKKEYMDWLDTRQLSEHQGFLWIKEYENNLTISFFFNARGEKLEKSTMGMYRSLLFQLLERLPELQTLLDELDPSKFTGNHWDHSWNIEMPQHIFRRAIAFLGGQRLTCFIDALDECEEDQYTITSKTQLYVCFSSRHYLYITVEKGVELVLEDQDGHAADIVRYLESELKIGRSKQARQIRLEILEKAAGIFLWTVLVVQILNREFERGNLHALRKRLREIPAKLSDLFKDILTRDNANMDSLSLCIQWILFARRPFKLQELYFAILSAEPDNLTDAWDPEDIRTEDMSRFLLNTSKGLAEITKSRDKTVQLIHESVRVLLLKENGLQELLPGYRGNFGASSHDQSKECCYNFLQTDIDFPRSHQLPPVSSEEDRALRHAIAEKFPFLEYAVRNVLYHANAAEEGGISQNNFIQGFNLQTWIDYSNTIEKFKIRRHTSSVSLLYILAKYDLAHLIVGERKRASSIDLPGERYHYPVLAALANGNDAAIRALLEPHEIFQGNERLHKAIQRFYRKELAALLQRKKDVKMRKCEALLHFAIEHEETSLAGLLLFPRRIDLNARDNDGVSPIHLAIGRGNTEVVSLFLENNINARSNDGQFSDNKLWLYGLTPLSYAVSRGQRALVSQLMATDKANPNSQDIEGWTPHVIRQTPATGKADKLVKDVAGETVLSRAKATRNQKYCQDTLEFVFLVELSDFNQGRR</sequence>
<dbReference type="SMART" id="SM00248">
    <property type="entry name" value="ANK"/>
    <property type="match status" value="3"/>
</dbReference>